<proteinExistence type="predicted"/>
<feature type="signal peptide" evidence="1">
    <location>
        <begin position="1"/>
        <end position="20"/>
    </location>
</feature>
<organism evidence="2 3">
    <name type="scientific">Winogradskyella vincentii</name>
    <dbReference type="NCBI Taxonomy" id="2877122"/>
    <lineage>
        <taxon>Bacteria</taxon>
        <taxon>Pseudomonadati</taxon>
        <taxon>Bacteroidota</taxon>
        <taxon>Flavobacteriia</taxon>
        <taxon>Flavobacteriales</taxon>
        <taxon>Flavobacteriaceae</taxon>
        <taxon>Winogradskyella</taxon>
    </lineage>
</organism>
<dbReference type="Pfam" id="PF14903">
    <property type="entry name" value="WG_beta_rep"/>
    <property type="match status" value="1"/>
</dbReference>
<evidence type="ECO:0000313" key="2">
    <source>
        <dbReference type="EMBL" id="MCA0154112.1"/>
    </source>
</evidence>
<accession>A0ABS7Y661</accession>
<evidence type="ECO:0000313" key="3">
    <source>
        <dbReference type="Proteomes" id="UP001198402"/>
    </source>
</evidence>
<gene>
    <name evidence="2" type="ORF">LBV24_12855</name>
</gene>
<evidence type="ECO:0000256" key="1">
    <source>
        <dbReference type="SAM" id="SignalP"/>
    </source>
</evidence>
<reference evidence="3" key="1">
    <citation type="submission" date="2023-07" db="EMBL/GenBank/DDBJ databases">
        <authorList>
            <person name="Yue Y."/>
        </authorList>
    </citation>
    <scope>NUCLEOTIDE SEQUENCE [LARGE SCALE GENOMIC DNA]</scope>
    <source>
        <strain evidence="3">2Y89</strain>
    </source>
</reference>
<dbReference type="InterPro" id="IPR032774">
    <property type="entry name" value="WG_beta_rep"/>
</dbReference>
<sequence length="204" mass="23211">MKKALSLSVLLLIIPLTVFAQSLSGLDFISPIHDGVMAIKKGEKWAFINQEGELLVDFRNDVVVSTINGNKYPVFNSDRCLISSEKEGISYFGYIDKKGNAILKPQFLNATEFKNGKATVIKLYKNVLGKNDVLDKQMIEYDYMEVAIDINGEIVYYFNKKPTHVTLEKNFLGKPPRIKSKFISDNLIATQNMDNTWTIKKYKQ</sequence>
<keyword evidence="3" id="KW-1185">Reference proteome</keyword>
<name>A0ABS7Y661_9FLAO</name>
<feature type="chain" id="PRO_5047291972" evidence="1">
    <location>
        <begin position="21"/>
        <end position="204"/>
    </location>
</feature>
<keyword evidence="1" id="KW-0732">Signal</keyword>
<dbReference type="Proteomes" id="UP001198402">
    <property type="component" value="Unassembled WGS sequence"/>
</dbReference>
<comment type="caution">
    <text evidence="2">The sequence shown here is derived from an EMBL/GenBank/DDBJ whole genome shotgun (WGS) entry which is preliminary data.</text>
</comment>
<protein>
    <submittedName>
        <fullName evidence="2">WG repeat-containing protein</fullName>
    </submittedName>
</protein>
<dbReference type="RefSeq" id="WP_224479061.1">
    <property type="nucleotide sequence ID" value="NZ_JAIUJS010000008.1"/>
</dbReference>
<dbReference type="EMBL" id="JAIUJS010000008">
    <property type="protein sequence ID" value="MCA0154112.1"/>
    <property type="molecule type" value="Genomic_DNA"/>
</dbReference>